<name>A0A4C1WV43_EUMVA</name>
<evidence type="ECO:0000313" key="2">
    <source>
        <dbReference type="Proteomes" id="UP000299102"/>
    </source>
</evidence>
<protein>
    <submittedName>
        <fullName evidence="1">Uncharacterized protein</fullName>
    </submittedName>
</protein>
<proteinExistence type="predicted"/>
<evidence type="ECO:0000313" key="1">
    <source>
        <dbReference type="EMBL" id="GBP54099.1"/>
    </source>
</evidence>
<gene>
    <name evidence="1" type="ORF">EVAR_81267_1</name>
</gene>
<comment type="caution">
    <text evidence="1">The sequence shown here is derived from an EMBL/GenBank/DDBJ whole genome shotgun (WGS) entry which is preliminary data.</text>
</comment>
<accession>A0A4C1WV43</accession>
<keyword evidence="2" id="KW-1185">Reference proteome</keyword>
<dbReference type="AlphaFoldDB" id="A0A4C1WV43"/>
<sequence length="259" mass="28532">MYEKECVDQNEIGLEHKTYSSFYSIDVIHTRCLCTFVLSARSDQYGPRLHDKLKTLCLRKHIKTSAQDDIASTTTIVYSPDPFDGSTGRAEGPTHLDLELENKRRAGGCLREWRPQSRLWTEERSSGIPFNAVCPVPCYGCDGPNVLWPGTNLYVVEISLEHAVSVGSPIGVGTEGGPVSIGMARLAPSRSLSRASSCIPISFDTPLRPLCWLFPDKFDIRSNISPPTVDVARMSVLKICGESSPHSRRPCNTFGTALT</sequence>
<dbReference type="Proteomes" id="UP000299102">
    <property type="component" value="Unassembled WGS sequence"/>
</dbReference>
<reference evidence="1 2" key="1">
    <citation type="journal article" date="2019" name="Commun. Biol.">
        <title>The bagworm genome reveals a unique fibroin gene that provides high tensile strength.</title>
        <authorList>
            <person name="Kono N."/>
            <person name="Nakamura H."/>
            <person name="Ohtoshi R."/>
            <person name="Tomita M."/>
            <person name="Numata K."/>
            <person name="Arakawa K."/>
        </authorList>
    </citation>
    <scope>NUCLEOTIDE SEQUENCE [LARGE SCALE GENOMIC DNA]</scope>
</reference>
<organism evidence="1 2">
    <name type="scientific">Eumeta variegata</name>
    <name type="common">Bagworm moth</name>
    <name type="synonym">Eumeta japonica</name>
    <dbReference type="NCBI Taxonomy" id="151549"/>
    <lineage>
        <taxon>Eukaryota</taxon>
        <taxon>Metazoa</taxon>
        <taxon>Ecdysozoa</taxon>
        <taxon>Arthropoda</taxon>
        <taxon>Hexapoda</taxon>
        <taxon>Insecta</taxon>
        <taxon>Pterygota</taxon>
        <taxon>Neoptera</taxon>
        <taxon>Endopterygota</taxon>
        <taxon>Lepidoptera</taxon>
        <taxon>Glossata</taxon>
        <taxon>Ditrysia</taxon>
        <taxon>Tineoidea</taxon>
        <taxon>Psychidae</taxon>
        <taxon>Oiketicinae</taxon>
        <taxon>Eumeta</taxon>
    </lineage>
</organism>
<dbReference type="EMBL" id="BGZK01000639">
    <property type="protein sequence ID" value="GBP54099.1"/>
    <property type="molecule type" value="Genomic_DNA"/>
</dbReference>